<dbReference type="EMBL" id="JAATWM020000046">
    <property type="protein sequence ID" value="KAF9871286.1"/>
    <property type="molecule type" value="Genomic_DNA"/>
</dbReference>
<dbReference type="InterPro" id="IPR054471">
    <property type="entry name" value="GPIID_WHD"/>
</dbReference>
<keyword evidence="3" id="KW-0175">Coiled coil</keyword>
<dbReference type="PROSITE" id="PS50297">
    <property type="entry name" value="ANK_REP_REGION"/>
    <property type="match status" value="3"/>
</dbReference>
<keyword evidence="5" id="KW-1133">Transmembrane helix</keyword>
<dbReference type="SUPFAM" id="SSF48403">
    <property type="entry name" value="Ankyrin repeat"/>
    <property type="match status" value="1"/>
</dbReference>
<dbReference type="Gene3D" id="1.25.40.20">
    <property type="entry name" value="Ankyrin repeat-containing domain"/>
    <property type="match status" value="3"/>
</dbReference>
<dbReference type="PANTHER" id="PTHR10039:SF16">
    <property type="entry name" value="GPI INOSITOL-DEACYLASE"/>
    <property type="match status" value="1"/>
</dbReference>
<feature type="transmembrane region" description="Helical" evidence="5">
    <location>
        <begin position="131"/>
        <end position="153"/>
    </location>
</feature>
<feature type="compositionally biased region" description="Basic and acidic residues" evidence="4">
    <location>
        <begin position="366"/>
        <end position="377"/>
    </location>
</feature>
<feature type="repeat" description="ANK" evidence="2">
    <location>
        <begin position="1245"/>
        <end position="1277"/>
    </location>
</feature>
<evidence type="ECO:0000256" key="1">
    <source>
        <dbReference type="ARBA" id="ARBA00022737"/>
    </source>
</evidence>
<dbReference type="Pfam" id="PF12796">
    <property type="entry name" value="Ank_2"/>
    <property type="match status" value="2"/>
</dbReference>
<evidence type="ECO:0000259" key="8">
    <source>
        <dbReference type="Pfam" id="PF22939"/>
    </source>
</evidence>
<dbReference type="OrthoDB" id="194358at2759"/>
<feature type="repeat" description="ANK" evidence="2">
    <location>
        <begin position="1163"/>
        <end position="1195"/>
    </location>
</feature>
<dbReference type="Pfam" id="PF22939">
    <property type="entry name" value="WHD_GPIID"/>
    <property type="match status" value="1"/>
</dbReference>
<feature type="repeat" description="ANK" evidence="2">
    <location>
        <begin position="1127"/>
        <end position="1159"/>
    </location>
</feature>
<reference evidence="10" key="2">
    <citation type="submission" date="2020-11" db="EMBL/GenBank/DDBJ databases">
        <title>Whole genome sequencing of Colletotrichum sp.</title>
        <authorList>
            <person name="Li H."/>
        </authorList>
    </citation>
    <scope>NUCLEOTIDE SEQUENCE</scope>
    <source>
        <strain evidence="10">CkLH20</strain>
    </source>
</reference>
<dbReference type="InterPro" id="IPR036770">
    <property type="entry name" value="Ankyrin_rpt-contain_sf"/>
</dbReference>
<feature type="transmembrane region" description="Helical" evidence="5">
    <location>
        <begin position="213"/>
        <end position="231"/>
    </location>
</feature>
<dbReference type="InterPro" id="IPR049326">
    <property type="entry name" value="Rhodopsin_dom_fungi"/>
</dbReference>
<sequence>MSSPAVGSDAWKAQDKGPTIVVVCWIVTAVSTLFVLGRVYVRGRIMRKFHSDDWFIILGQICGYISTALSTVAVSYGNGRHMTLLSTEQQQGAILWTTAAFCPGIMSFGLPKMAVVSLLTRLMNPGKYHKWFLWWMAIWCQLTLFVTAGLLLGRCMPARSLWDFSVPGTCFDVSILVNFCIYAGAFSAFVDVYLAVYPAIVLFSLQMSTKKKIALSCALGIGSVSGVVAIYKTTRIPSLGSKDFSYDTSDLVVWTVIEGSTIIIASSIPVMQPLLELILRRNPFSSGKGTKPTPQYYENYGSQSKSKSRGGTIELGQRKPKSKPKDDLGFTIIDDGDSQENIFKPAADHQTSAASGSPTPTSNHSDSSHRAPDGKIVRTDFPRPYVATMSDPLSTAGSVVGIISLGIQVTQSLYDYYSAFKSQPSDVSHTLQKLQSLQTALQQLSSQLTDRSPPPGDSELAQNIETTVRQCEECIEELEEEVKKFQKTKTDSITSNLKATGRRLAYPFRQSTLHKLDEDIDDLVSRLSFALSLLQQKTVDHIQDDVQDMRAILDLIRAQQVSDEIQDWLNAPDASVNFNENHKKKHPGTGLWLVKGPNFATWLDKQNSFLWLKGFAGCGKSVLCSTAIQHTMRRRGFDSSSRVGVAFFFFTFNDNTKQSTSAMLRALILQLSGQVKDSPIALTQLHKQNKRTAPTDSSLLDCLRQILSTFQDVYILLDALDESPRGTHREAVLDALAGMRGWTGTHLHLLVTSRDEVDIRDALQATDEESVSLQSEGIDRDIADFVSQHLRDNRRLHKWRDSYDEIEDVLTQKAKGVFRWVECQFRDLASCPKSPSLLTKLLHSLPQTLDGTYERMIQNIPPISRDYARQMLTVLCCATRPLTVPELIDALAVDLSGTPKFDARRKLTDLDGLQEVCPGFIEIDLNKVTGSITVRLAHFSVQEYLESGRILEDGLAAPFIIRRNHGHGTIASICLTLLVHPQLWCLSPDDARTEFPLAQYAAKEWLYHYTKSTKTERLDAQTVQLMAGGDEPFNSWVHIWNVLDTEGKVRRANIPTALYYASRYGIQPVVEYLCRPQNLGLNDMLNAQYGEYETPLQAAAAYGHTEAVQLLLQNGANARATHCYDDLLSSPLYAAARFGSCEIVEMLVNGGANIDAMIDTGYSFTTALYEAAKFGHSVLVRWLLDKGAKTDDIASDSAALLGADVNMTCGGVGSALQVVCGDGGHGDLAELLLKHNADVNLQSGYYETALIAASAKGHGEMVALLLKHEADVDICSDVHGTALTAAITGCHLDIAKTLLENNADADIQGNMAGTALHAAVSENFVATAKLLIDHGADVTIQRGYDDATALSLASHALIQWENPPPANYPEPNQVYTEGQDIELRWSTSFATVDISVTQGTSANDPAGYIFKGVTSPKTWKVNFAQMASFLDRSLTEVYYFRMYEAGAGGLDFETSHYFNLTAAATSATSTPASSPTSSPSSTPTPSPDPNTFSGGAVAGVAVGAVAGTLIIGGIVGWVIWRRRRKARLTAEVPVQGQDKTPLAASHELLDQSSQRFELSHEQRFELNDDGSRGARHEMP</sequence>
<evidence type="ECO:0000256" key="5">
    <source>
        <dbReference type="SAM" id="Phobius"/>
    </source>
</evidence>
<feature type="domain" description="GPI inositol-deacylase winged helix" evidence="8">
    <location>
        <begin position="864"/>
        <end position="961"/>
    </location>
</feature>
<evidence type="ECO:0000313" key="10">
    <source>
        <dbReference type="EMBL" id="KAF9871286.1"/>
    </source>
</evidence>
<dbReference type="Pfam" id="PF17111">
    <property type="entry name" value="PigL_N"/>
    <property type="match status" value="1"/>
</dbReference>
<dbReference type="SUPFAM" id="SSF52540">
    <property type="entry name" value="P-loop containing nucleoside triphosphate hydrolases"/>
    <property type="match status" value="1"/>
</dbReference>
<accession>A0A9P6HY86</accession>
<dbReference type="Proteomes" id="UP000781932">
    <property type="component" value="Unassembled WGS sequence"/>
</dbReference>
<feature type="region of interest" description="Disordered" evidence="4">
    <location>
        <begin position="347"/>
        <end position="377"/>
    </location>
</feature>
<feature type="transmembrane region" description="Helical" evidence="5">
    <location>
        <begin position="53"/>
        <end position="74"/>
    </location>
</feature>
<dbReference type="InterPro" id="IPR056884">
    <property type="entry name" value="NPHP3-like_N"/>
</dbReference>
<evidence type="ECO:0000259" key="9">
    <source>
        <dbReference type="Pfam" id="PF24883"/>
    </source>
</evidence>
<keyword evidence="1" id="KW-0677">Repeat</keyword>
<keyword evidence="11" id="KW-1185">Reference proteome</keyword>
<protein>
    <recommendedName>
        <fullName evidence="12">NACHT domain-containing protein</fullName>
    </recommendedName>
</protein>
<feature type="compositionally biased region" description="Low complexity" evidence="4">
    <location>
        <begin position="351"/>
        <end position="362"/>
    </location>
</feature>
<dbReference type="Pfam" id="PF00023">
    <property type="entry name" value="Ank"/>
    <property type="match status" value="1"/>
</dbReference>
<feature type="region of interest" description="Disordered" evidence="4">
    <location>
        <begin position="1467"/>
        <end position="1492"/>
    </location>
</feature>
<feature type="transmembrane region" description="Helical" evidence="5">
    <location>
        <begin position="1496"/>
        <end position="1520"/>
    </location>
</feature>
<dbReference type="InterPro" id="IPR002110">
    <property type="entry name" value="Ankyrin_rpt"/>
</dbReference>
<evidence type="ECO:0000259" key="7">
    <source>
        <dbReference type="Pfam" id="PF20684"/>
    </source>
</evidence>
<feature type="coiled-coil region" evidence="3">
    <location>
        <begin position="427"/>
        <end position="495"/>
    </location>
</feature>
<feature type="domain" description="Azaphilone pigments biosynthesis cluster protein L N-terminal" evidence="6">
    <location>
        <begin position="391"/>
        <end position="495"/>
    </location>
</feature>
<keyword evidence="5" id="KW-0472">Membrane</keyword>
<feature type="transmembrane region" description="Helical" evidence="5">
    <location>
        <begin position="94"/>
        <end position="119"/>
    </location>
</feature>
<gene>
    <name evidence="10" type="ORF">CkaCkLH20_11207</name>
</gene>
<evidence type="ECO:0008006" key="12">
    <source>
        <dbReference type="Google" id="ProtNLM"/>
    </source>
</evidence>
<dbReference type="Pfam" id="PF20684">
    <property type="entry name" value="Fung_rhodopsin"/>
    <property type="match status" value="1"/>
</dbReference>
<feature type="domain" description="Rhodopsin" evidence="7">
    <location>
        <begin position="38"/>
        <end position="276"/>
    </location>
</feature>
<feature type="domain" description="Nephrocystin 3-like N-terminal" evidence="9">
    <location>
        <begin position="588"/>
        <end position="754"/>
    </location>
</feature>
<feature type="transmembrane region" description="Helical" evidence="5">
    <location>
        <begin position="20"/>
        <end position="41"/>
    </location>
</feature>
<dbReference type="GeneID" id="62166995"/>
<comment type="caution">
    <text evidence="10">The sequence shown here is derived from an EMBL/GenBank/DDBJ whole genome shotgun (WGS) entry which is preliminary data.</text>
</comment>
<dbReference type="InterPro" id="IPR027417">
    <property type="entry name" value="P-loop_NTPase"/>
</dbReference>
<dbReference type="PANTHER" id="PTHR10039">
    <property type="entry name" value="AMELOGENIN"/>
    <property type="match status" value="1"/>
</dbReference>
<feature type="compositionally biased region" description="Low complexity" evidence="4">
    <location>
        <begin position="1467"/>
        <end position="1481"/>
    </location>
</feature>
<evidence type="ECO:0000256" key="2">
    <source>
        <dbReference type="PROSITE-ProRule" id="PRU00023"/>
    </source>
</evidence>
<dbReference type="PROSITE" id="PS50088">
    <property type="entry name" value="ANK_REPEAT"/>
    <property type="match status" value="5"/>
</dbReference>
<feature type="repeat" description="ANK" evidence="2">
    <location>
        <begin position="1311"/>
        <end position="1343"/>
    </location>
</feature>
<dbReference type="InterPro" id="IPR031348">
    <property type="entry name" value="PigL_N"/>
</dbReference>
<organism evidence="10 11">
    <name type="scientific">Colletotrichum karsti</name>
    <dbReference type="NCBI Taxonomy" id="1095194"/>
    <lineage>
        <taxon>Eukaryota</taxon>
        <taxon>Fungi</taxon>
        <taxon>Dikarya</taxon>
        <taxon>Ascomycota</taxon>
        <taxon>Pezizomycotina</taxon>
        <taxon>Sordariomycetes</taxon>
        <taxon>Hypocreomycetidae</taxon>
        <taxon>Glomerellales</taxon>
        <taxon>Glomerellaceae</taxon>
        <taxon>Colletotrichum</taxon>
        <taxon>Colletotrichum boninense species complex</taxon>
    </lineage>
</organism>
<dbReference type="Pfam" id="PF24883">
    <property type="entry name" value="NPHP3_N"/>
    <property type="match status" value="1"/>
</dbReference>
<proteinExistence type="predicted"/>
<dbReference type="SMART" id="SM00248">
    <property type="entry name" value="ANK"/>
    <property type="match status" value="7"/>
</dbReference>
<reference evidence="10" key="1">
    <citation type="submission" date="2020-03" db="EMBL/GenBank/DDBJ databases">
        <authorList>
            <person name="He L."/>
        </authorList>
    </citation>
    <scope>NUCLEOTIDE SEQUENCE</scope>
    <source>
        <strain evidence="10">CkLH20</strain>
    </source>
</reference>
<evidence type="ECO:0000313" key="11">
    <source>
        <dbReference type="Proteomes" id="UP000781932"/>
    </source>
</evidence>
<evidence type="ECO:0000256" key="4">
    <source>
        <dbReference type="SAM" id="MobiDB-lite"/>
    </source>
</evidence>
<evidence type="ECO:0000256" key="3">
    <source>
        <dbReference type="SAM" id="Coils"/>
    </source>
</evidence>
<dbReference type="Gene3D" id="3.40.50.300">
    <property type="entry name" value="P-loop containing nucleotide triphosphate hydrolases"/>
    <property type="match status" value="1"/>
</dbReference>
<feature type="region of interest" description="Disordered" evidence="4">
    <location>
        <begin position="286"/>
        <end position="331"/>
    </location>
</feature>
<feature type="region of interest" description="Disordered" evidence="4">
    <location>
        <begin position="1559"/>
        <end position="1579"/>
    </location>
</feature>
<feature type="repeat" description="ANK" evidence="2">
    <location>
        <begin position="1091"/>
        <end position="1123"/>
    </location>
</feature>
<name>A0A9P6HY86_9PEZI</name>
<dbReference type="RefSeq" id="XP_038740747.1">
    <property type="nucleotide sequence ID" value="XM_038893921.1"/>
</dbReference>
<keyword evidence="2" id="KW-0040">ANK repeat</keyword>
<evidence type="ECO:0000259" key="6">
    <source>
        <dbReference type="Pfam" id="PF17111"/>
    </source>
</evidence>
<feature type="transmembrane region" description="Helical" evidence="5">
    <location>
        <begin position="173"/>
        <end position="201"/>
    </location>
</feature>
<keyword evidence="5" id="KW-0812">Transmembrane</keyword>